<feature type="transmembrane region" description="Helical" evidence="1">
    <location>
        <begin position="42"/>
        <end position="63"/>
    </location>
</feature>
<proteinExistence type="predicted"/>
<name>A0A838YNI6_9GAMM</name>
<accession>A0A838YNI6</accession>
<dbReference type="InterPro" id="IPR011737">
    <property type="entry name" value="CHP02206_TP0381"/>
</dbReference>
<evidence type="ECO:0000313" key="2">
    <source>
        <dbReference type="EMBL" id="MBA4724102.1"/>
    </source>
</evidence>
<feature type="transmembrane region" description="Helical" evidence="1">
    <location>
        <begin position="124"/>
        <end position="142"/>
    </location>
</feature>
<sequence length="234" mass="27541">MQPLNLLSLSHFLSTLICILVIIYLPRYFITSTESKKNIFKLALLFLVIINDGFDFYKVVYIFENPWQRGLPLHMCDFSAYSILAYLFTKIRIFFVFAFFWGILGAGFALLTPDVIYGFPYFEYIQSHIGHSFILIGVSYALQVDRQKIIRSDPFRILAITTLLLAAIYVINSFIGMETNYWYVNFKPEGDSIMNWMRPEPYHMIDIYILAIVLCYLLYCIYYLFDKKTLKNND</sequence>
<reference evidence="2 3" key="1">
    <citation type="submission" date="2020-06" db="EMBL/GenBank/DDBJ databases">
        <title>Dysbiosis in marine aquaculture revealed through microbiome analysis: reverse ecology for environmental sustainability.</title>
        <authorList>
            <person name="Haro-Moreno J.M."/>
            <person name="Coutinho F.H."/>
            <person name="Zaragoza-Solas A."/>
            <person name="Picazo A."/>
            <person name="Almagro-Moreno S."/>
            <person name="Lopez-Perez M."/>
        </authorList>
    </citation>
    <scope>NUCLEOTIDE SEQUENCE [LARGE SCALE GENOMIC DNA]</scope>
    <source>
        <strain evidence="2">MCMED-G42</strain>
    </source>
</reference>
<protein>
    <submittedName>
        <fullName evidence="2">TIGR02206 family membrane protein</fullName>
    </submittedName>
</protein>
<dbReference type="EMBL" id="JACETM010000021">
    <property type="protein sequence ID" value="MBA4724102.1"/>
    <property type="molecule type" value="Genomic_DNA"/>
</dbReference>
<evidence type="ECO:0000313" key="3">
    <source>
        <dbReference type="Proteomes" id="UP000585327"/>
    </source>
</evidence>
<feature type="transmembrane region" description="Helical" evidence="1">
    <location>
        <begin position="154"/>
        <end position="175"/>
    </location>
</feature>
<organism evidence="2 3">
    <name type="scientific">SAR86 cluster bacterium</name>
    <dbReference type="NCBI Taxonomy" id="2030880"/>
    <lineage>
        <taxon>Bacteria</taxon>
        <taxon>Pseudomonadati</taxon>
        <taxon>Pseudomonadota</taxon>
        <taxon>Gammaproteobacteria</taxon>
        <taxon>SAR86 cluster</taxon>
    </lineage>
</organism>
<dbReference type="Pfam" id="PF14808">
    <property type="entry name" value="TMEM164"/>
    <property type="match status" value="1"/>
</dbReference>
<dbReference type="AlphaFoldDB" id="A0A838YNI6"/>
<keyword evidence="1" id="KW-1133">Transmembrane helix</keyword>
<comment type="caution">
    <text evidence="2">The sequence shown here is derived from an EMBL/GenBank/DDBJ whole genome shotgun (WGS) entry which is preliminary data.</text>
</comment>
<keyword evidence="1" id="KW-0472">Membrane</keyword>
<gene>
    <name evidence="2" type="ORF">H2021_02680</name>
</gene>
<dbReference type="NCBIfam" id="TIGR02206">
    <property type="entry name" value="intg_mem_TP0381"/>
    <property type="match status" value="1"/>
</dbReference>
<evidence type="ECO:0000256" key="1">
    <source>
        <dbReference type="SAM" id="Phobius"/>
    </source>
</evidence>
<keyword evidence="1" id="KW-0812">Transmembrane</keyword>
<feature type="transmembrane region" description="Helical" evidence="1">
    <location>
        <begin position="12"/>
        <end position="30"/>
    </location>
</feature>
<feature type="transmembrane region" description="Helical" evidence="1">
    <location>
        <begin position="207"/>
        <end position="225"/>
    </location>
</feature>
<dbReference type="Proteomes" id="UP000585327">
    <property type="component" value="Unassembled WGS sequence"/>
</dbReference>
<feature type="transmembrane region" description="Helical" evidence="1">
    <location>
        <begin position="93"/>
        <end position="112"/>
    </location>
</feature>